<dbReference type="OrthoDB" id="1432662at2"/>
<evidence type="ECO:0000259" key="1">
    <source>
        <dbReference type="Pfam" id="PF16242"/>
    </source>
</evidence>
<dbReference type="PANTHER" id="PTHR34818:SF1">
    <property type="entry name" value="PROTEIN BLI-3"/>
    <property type="match status" value="1"/>
</dbReference>
<dbReference type="RefSeq" id="WP_147891541.1">
    <property type="nucleotide sequence ID" value="NZ_VRTS01000004.1"/>
</dbReference>
<proteinExistence type="predicted"/>
<comment type="caution">
    <text evidence="2">The sequence shown here is derived from an EMBL/GenBank/DDBJ whole genome shotgun (WGS) entry which is preliminary data.</text>
</comment>
<gene>
    <name evidence="2" type="ORF">FU658_07690</name>
</gene>
<evidence type="ECO:0000313" key="2">
    <source>
        <dbReference type="EMBL" id="TXK62618.1"/>
    </source>
</evidence>
<dbReference type="SUPFAM" id="SSF50475">
    <property type="entry name" value="FMN-binding split barrel"/>
    <property type="match status" value="1"/>
</dbReference>
<reference evidence="2 3" key="1">
    <citation type="submission" date="2019-08" db="EMBL/GenBank/DDBJ databases">
        <authorList>
            <person name="Karlyshev A.V."/>
        </authorList>
    </citation>
    <scope>NUCLEOTIDE SEQUENCE [LARGE SCALE GENOMIC DNA]</scope>
    <source>
        <strain evidence="2 3">Alg18-2.2</strain>
    </source>
</reference>
<organism evidence="2 3">
    <name type="scientific">Alkalisalibacterium limincola</name>
    <dbReference type="NCBI Taxonomy" id="2699169"/>
    <lineage>
        <taxon>Bacteria</taxon>
        <taxon>Pseudomonadati</taxon>
        <taxon>Pseudomonadota</taxon>
        <taxon>Gammaproteobacteria</taxon>
        <taxon>Lysobacterales</taxon>
        <taxon>Lysobacteraceae</taxon>
        <taxon>Alkalisalibacterium</taxon>
    </lineage>
</organism>
<dbReference type="Gene3D" id="2.30.110.10">
    <property type="entry name" value="Electron Transport, Fmn-binding Protein, Chain A"/>
    <property type="match status" value="1"/>
</dbReference>
<feature type="domain" description="General stress protein FMN-binding split barrel" evidence="1">
    <location>
        <begin position="9"/>
        <end position="147"/>
    </location>
</feature>
<dbReference type="InterPro" id="IPR038725">
    <property type="entry name" value="YdaG_split_barrel_FMN-bd"/>
</dbReference>
<dbReference type="Proteomes" id="UP000321248">
    <property type="component" value="Unassembled WGS sequence"/>
</dbReference>
<evidence type="ECO:0000313" key="3">
    <source>
        <dbReference type="Proteomes" id="UP000321248"/>
    </source>
</evidence>
<accession>A0A5C8KSN9</accession>
<dbReference type="Pfam" id="PF16242">
    <property type="entry name" value="Pyrid_ox_like"/>
    <property type="match status" value="1"/>
</dbReference>
<dbReference type="InterPro" id="IPR012349">
    <property type="entry name" value="Split_barrel_FMN-bd"/>
</dbReference>
<dbReference type="EMBL" id="VRTS01000004">
    <property type="protein sequence ID" value="TXK62618.1"/>
    <property type="molecule type" value="Genomic_DNA"/>
</dbReference>
<dbReference type="InterPro" id="IPR052917">
    <property type="entry name" value="Stress-Dev_Protein"/>
</dbReference>
<name>A0A5C8KSN9_9GAMM</name>
<sequence length="166" mass="17860">MKNAASTNDDTRKLGELIDDIEVAMLTTVGPDGTLVSRPLQTLKVDPAGNLLFFTDAGSGKVHDLKAKSKVNVAYANPSSQTYVSVTGHATVVRDRALIEELWKPVHKAFFPKGKDDPDLAVLRVDTHGAEYWEASGNFIARAIDFGRALSGEGPEAMGEHGKLNV</sequence>
<keyword evidence="3" id="KW-1185">Reference proteome</keyword>
<dbReference type="AlphaFoldDB" id="A0A5C8KSN9"/>
<protein>
    <submittedName>
        <fullName evidence="2">Pyridoxamine 5'-phosphate oxidase family protein</fullName>
    </submittedName>
</protein>
<dbReference type="PANTHER" id="PTHR34818">
    <property type="entry name" value="PROTEIN BLI-3"/>
    <property type="match status" value="1"/>
</dbReference>